<dbReference type="InterPro" id="IPR002350">
    <property type="entry name" value="Kazal_dom"/>
</dbReference>
<evidence type="ECO:0000259" key="2">
    <source>
        <dbReference type="PROSITE" id="PS51465"/>
    </source>
</evidence>
<dbReference type="Proteomes" id="UP001497472">
    <property type="component" value="Unassembled WGS sequence"/>
</dbReference>
<dbReference type="SUPFAM" id="SSF100895">
    <property type="entry name" value="Kazal-type serine protease inhibitors"/>
    <property type="match status" value="3"/>
</dbReference>
<keyword evidence="4" id="KW-1185">Reference proteome</keyword>
<sequence length="309" mass="35009">MSFLVVILAVLKCHGSLSHQNWRNPQESNWHYRHDYDNLEDENKIVFPEHDDDYYPTGWEYTTTTRRPPNDNNIQSCVSSCPVTSFNPVCGTNDVTYQNIDQLRCAFRCGLDIRVKQWSACNMDTESRRNILQACMNRCPVTPEYLPVCGTDNITYNNIGKLYCAQNCGVQVQLKRRAPCPTMPSDLPTTERNFDRISKCILDCPGTSEYNPVCGTDGVTYTNEGKLQCARDCGVDVSIRGRTSCFLLSSVTRSTPTTETTSDFPFPSMTTQATNFTVPQHILDIIFTSPSDDDDYLPIDPRRDNVSQK</sequence>
<dbReference type="InterPro" id="IPR039932">
    <property type="entry name" value="Spink4-like"/>
</dbReference>
<dbReference type="CDD" id="cd00104">
    <property type="entry name" value="KAZAL_FS"/>
    <property type="match status" value="2"/>
</dbReference>
<name>A0AAV1K1K1_9NEOP</name>
<comment type="caution">
    <text evidence="3">The sequence shown here is derived from an EMBL/GenBank/DDBJ whole genome shotgun (WGS) entry which is preliminary data.</text>
</comment>
<dbReference type="SMART" id="SM00280">
    <property type="entry name" value="KAZAL"/>
    <property type="match status" value="3"/>
</dbReference>
<evidence type="ECO:0000313" key="3">
    <source>
        <dbReference type="EMBL" id="CAK1555407.1"/>
    </source>
</evidence>
<feature type="domain" description="Kazal-like" evidence="2">
    <location>
        <begin position="129"/>
        <end position="182"/>
    </location>
</feature>
<feature type="signal peptide" evidence="1">
    <location>
        <begin position="1"/>
        <end position="18"/>
    </location>
</feature>
<dbReference type="InterPro" id="IPR036058">
    <property type="entry name" value="Kazal_dom_sf"/>
</dbReference>
<dbReference type="Gene3D" id="3.30.60.30">
    <property type="match status" value="3"/>
</dbReference>
<dbReference type="PANTHER" id="PTHR21179">
    <property type="entry name" value="SERINE-TYPE ENDOPEPTIDASE INHIBITOR"/>
    <property type="match status" value="1"/>
</dbReference>
<evidence type="ECO:0000256" key="1">
    <source>
        <dbReference type="SAM" id="SignalP"/>
    </source>
</evidence>
<protein>
    <recommendedName>
        <fullName evidence="2">Kazal-like domain-containing protein</fullName>
    </recommendedName>
</protein>
<gene>
    <name evidence="3" type="ORF">LNINA_LOCUS14227</name>
</gene>
<proteinExistence type="predicted"/>
<evidence type="ECO:0000313" key="4">
    <source>
        <dbReference type="Proteomes" id="UP001497472"/>
    </source>
</evidence>
<feature type="domain" description="Kazal-like" evidence="2">
    <location>
        <begin position="71"/>
        <end position="123"/>
    </location>
</feature>
<feature type="domain" description="Kazal-like" evidence="2">
    <location>
        <begin position="194"/>
        <end position="247"/>
    </location>
</feature>
<dbReference type="Pfam" id="PF07648">
    <property type="entry name" value="Kazal_2"/>
    <property type="match status" value="2"/>
</dbReference>
<dbReference type="AlphaFoldDB" id="A0AAV1K1K1"/>
<feature type="chain" id="PRO_5043763038" description="Kazal-like domain-containing protein" evidence="1">
    <location>
        <begin position="19"/>
        <end position="309"/>
    </location>
</feature>
<organism evidence="3 4">
    <name type="scientific">Leptosia nina</name>
    <dbReference type="NCBI Taxonomy" id="320188"/>
    <lineage>
        <taxon>Eukaryota</taxon>
        <taxon>Metazoa</taxon>
        <taxon>Ecdysozoa</taxon>
        <taxon>Arthropoda</taxon>
        <taxon>Hexapoda</taxon>
        <taxon>Insecta</taxon>
        <taxon>Pterygota</taxon>
        <taxon>Neoptera</taxon>
        <taxon>Endopterygota</taxon>
        <taxon>Lepidoptera</taxon>
        <taxon>Glossata</taxon>
        <taxon>Ditrysia</taxon>
        <taxon>Papilionoidea</taxon>
        <taxon>Pieridae</taxon>
        <taxon>Pierinae</taxon>
        <taxon>Leptosia</taxon>
    </lineage>
</organism>
<dbReference type="GO" id="GO:0004867">
    <property type="term" value="F:serine-type endopeptidase inhibitor activity"/>
    <property type="evidence" value="ECO:0007669"/>
    <property type="project" value="InterPro"/>
</dbReference>
<dbReference type="PROSITE" id="PS51465">
    <property type="entry name" value="KAZAL_2"/>
    <property type="match status" value="3"/>
</dbReference>
<dbReference type="Pfam" id="PF00050">
    <property type="entry name" value="Kazal_1"/>
    <property type="match status" value="1"/>
</dbReference>
<reference evidence="3 4" key="1">
    <citation type="submission" date="2023-11" db="EMBL/GenBank/DDBJ databases">
        <authorList>
            <person name="Okamura Y."/>
        </authorList>
    </citation>
    <scope>NUCLEOTIDE SEQUENCE [LARGE SCALE GENOMIC DNA]</scope>
</reference>
<dbReference type="PANTHER" id="PTHR21179:SF1">
    <property type="entry name" value="KAZ1-TYPE SERINE PROTEASE INHIBITOR-LIKE PROTEIN TYPE EPSILON-RELATED"/>
    <property type="match status" value="1"/>
</dbReference>
<accession>A0AAV1K1K1</accession>
<keyword evidence="1" id="KW-0732">Signal</keyword>
<dbReference type="EMBL" id="CAVLEF010000280">
    <property type="protein sequence ID" value="CAK1555407.1"/>
    <property type="molecule type" value="Genomic_DNA"/>
</dbReference>